<proteinExistence type="inferred from homology"/>
<dbReference type="GO" id="GO:0004601">
    <property type="term" value="F:peroxidase activity"/>
    <property type="evidence" value="ECO:0007669"/>
    <property type="project" value="InterPro"/>
</dbReference>
<dbReference type="Gene3D" id="3.90.1150.10">
    <property type="entry name" value="Aspartate Aminotransferase, domain 1"/>
    <property type="match status" value="1"/>
</dbReference>
<keyword evidence="4" id="KW-0663">Pyridoxal phosphate</keyword>
<protein>
    <recommendedName>
        <fullName evidence="5">Aminotransferase class I/classII large domain-containing protein</fullName>
    </recommendedName>
</protein>
<evidence type="ECO:0000256" key="3">
    <source>
        <dbReference type="ARBA" id="ARBA00022679"/>
    </source>
</evidence>
<dbReference type="PROSITE" id="PS00436">
    <property type="entry name" value="PEROXIDASE_2"/>
    <property type="match status" value="1"/>
</dbReference>
<dbReference type="Pfam" id="PF00155">
    <property type="entry name" value="Aminotran_1_2"/>
    <property type="match status" value="1"/>
</dbReference>
<dbReference type="InterPro" id="IPR015424">
    <property type="entry name" value="PyrdxlP-dep_Trfase"/>
</dbReference>
<accession>A0A8H4LWJ4</accession>
<dbReference type="OrthoDB" id="2382073at2759"/>
<keyword evidence="7" id="KW-1185">Reference proteome</keyword>
<comment type="similarity">
    <text evidence="2">Belongs to the class-II pyridoxal-phosphate-dependent aminotransferase family. BioF subfamily.</text>
</comment>
<name>A0A8H4LWJ4_9HYPO</name>
<organism evidence="6 7">
    <name type="scientific">Ophiocordyceps sinensis</name>
    <dbReference type="NCBI Taxonomy" id="72228"/>
    <lineage>
        <taxon>Eukaryota</taxon>
        <taxon>Fungi</taxon>
        <taxon>Dikarya</taxon>
        <taxon>Ascomycota</taxon>
        <taxon>Pezizomycotina</taxon>
        <taxon>Sordariomycetes</taxon>
        <taxon>Hypocreomycetidae</taxon>
        <taxon>Hypocreales</taxon>
        <taxon>Ophiocordycipitaceae</taxon>
        <taxon>Ophiocordyceps</taxon>
    </lineage>
</organism>
<dbReference type="PANTHER" id="PTHR13693:SF77">
    <property type="entry name" value="8-AMINO-7-OXONONANOATE SYNTHASE"/>
    <property type="match status" value="1"/>
</dbReference>
<evidence type="ECO:0000313" key="7">
    <source>
        <dbReference type="Proteomes" id="UP000557566"/>
    </source>
</evidence>
<dbReference type="GO" id="GO:0016740">
    <property type="term" value="F:transferase activity"/>
    <property type="evidence" value="ECO:0007669"/>
    <property type="project" value="UniProtKB-KW"/>
</dbReference>
<dbReference type="GO" id="GO:0009102">
    <property type="term" value="P:biotin biosynthetic process"/>
    <property type="evidence" value="ECO:0007669"/>
    <property type="project" value="TreeGrafter"/>
</dbReference>
<dbReference type="InterPro" id="IPR019794">
    <property type="entry name" value="Peroxidases_AS"/>
</dbReference>
<evidence type="ECO:0000259" key="5">
    <source>
        <dbReference type="Pfam" id="PF00155"/>
    </source>
</evidence>
<keyword evidence="3" id="KW-0808">Transferase</keyword>
<dbReference type="InterPro" id="IPR004839">
    <property type="entry name" value="Aminotransferase_I/II_large"/>
</dbReference>
<comment type="cofactor">
    <cofactor evidence="1">
        <name>pyridoxal 5'-phosphate</name>
        <dbReference type="ChEBI" id="CHEBI:597326"/>
    </cofactor>
</comment>
<reference evidence="6 7" key="1">
    <citation type="journal article" date="2020" name="Genome Biol. Evol.">
        <title>A new high-quality draft genome assembly of the Chinese cordyceps Ophiocordyceps sinensis.</title>
        <authorList>
            <person name="Shu R."/>
            <person name="Zhang J."/>
            <person name="Meng Q."/>
            <person name="Zhang H."/>
            <person name="Zhou G."/>
            <person name="Li M."/>
            <person name="Wu P."/>
            <person name="Zhao Y."/>
            <person name="Chen C."/>
            <person name="Qin Q."/>
        </authorList>
    </citation>
    <scope>NUCLEOTIDE SEQUENCE [LARGE SCALE GENOMIC DNA]</scope>
    <source>
        <strain evidence="6 7">IOZ07</strain>
    </source>
</reference>
<evidence type="ECO:0000313" key="6">
    <source>
        <dbReference type="EMBL" id="KAF4506551.1"/>
    </source>
</evidence>
<dbReference type="Proteomes" id="UP000557566">
    <property type="component" value="Unassembled WGS sequence"/>
</dbReference>
<evidence type="ECO:0000256" key="2">
    <source>
        <dbReference type="ARBA" id="ARBA00010008"/>
    </source>
</evidence>
<dbReference type="InterPro" id="IPR015422">
    <property type="entry name" value="PyrdxlP-dep_Trfase_small"/>
</dbReference>
<gene>
    <name evidence="6" type="ORF">G6O67_006623</name>
</gene>
<evidence type="ECO:0000256" key="4">
    <source>
        <dbReference type="ARBA" id="ARBA00022898"/>
    </source>
</evidence>
<dbReference type="GO" id="GO:0030170">
    <property type="term" value="F:pyridoxal phosphate binding"/>
    <property type="evidence" value="ECO:0007669"/>
    <property type="project" value="InterPro"/>
</dbReference>
<sequence length="470" mass="51460">MSEAAISLLSDWIKSQKAQAPLMKDAPTFPRNLEEALDVRRADHSMFTRTKVAWKLGHASDFCSNDILSLGKTGEVRRAFLEELARNPGFMMYSGGSRIGDGNYAYIEDVEAEIAAFHGAETGLIVGSGFEANMAIYGAIPRPGDAIVHDELVHASTHDGMMTSLAQCRVHFRHNDVDALREAMVSVLDSQPQIADGSRSLLVVVESVYSMDGDVCPLLEMLEVANEVCPKGNAVFIVDEAHATGILGPRGAGLVCQLGVEKQVAVRLHTCGKALASTGAVILGDASVRNTILNFARCVIYTTAPSFPTVAGIRAAYKLMIDGKTEKYQANVQHLVRHFFTSIQSNPHWPKAQEQGILDIPVLDDWQHDGFNAHIVPLKSRQRYVWWLVFQLQLSGISAFPVSYPTVPRGQSRIRLMFHAANTEDEVEFLAKTICDWAAEMMELEASPDRGKGKLPKAAQKVYALMAAHG</sequence>
<dbReference type="InterPro" id="IPR015421">
    <property type="entry name" value="PyrdxlP-dep_Trfase_major"/>
</dbReference>
<dbReference type="Gene3D" id="3.40.640.10">
    <property type="entry name" value="Type I PLP-dependent aspartate aminotransferase-like (Major domain)"/>
    <property type="match status" value="1"/>
</dbReference>
<dbReference type="EMBL" id="JAAVMX010000007">
    <property type="protein sequence ID" value="KAF4506551.1"/>
    <property type="molecule type" value="Genomic_DNA"/>
</dbReference>
<comment type="caution">
    <text evidence="6">The sequence shown here is derived from an EMBL/GenBank/DDBJ whole genome shotgun (WGS) entry which is preliminary data.</text>
</comment>
<dbReference type="SUPFAM" id="SSF53383">
    <property type="entry name" value="PLP-dependent transferases"/>
    <property type="match status" value="1"/>
</dbReference>
<dbReference type="PANTHER" id="PTHR13693">
    <property type="entry name" value="CLASS II AMINOTRANSFERASE/8-AMINO-7-OXONONANOATE SYNTHASE"/>
    <property type="match status" value="1"/>
</dbReference>
<dbReference type="AlphaFoldDB" id="A0A8H4LWJ4"/>
<dbReference type="InterPro" id="IPR050087">
    <property type="entry name" value="AON_synthase_class-II"/>
</dbReference>
<feature type="domain" description="Aminotransferase class I/classII large" evidence="5">
    <location>
        <begin position="61"/>
        <end position="434"/>
    </location>
</feature>
<evidence type="ECO:0000256" key="1">
    <source>
        <dbReference type="ARBA" id="ARBA00001933"/>
    </source>
</evidence>